<sequence length="371" mass="40881">MADTIDTRYHFAAVNPNDHAGLIYIAAFLTLTYTNLTFLTRLFVKWHVFGFDDWAMCVAQASNMVQIVLLLISLSSGLGKSYETISDSSYARMASTEYANQVVLYLSLGLSKCASVMLVQRLFTREARQFWIICNIVTVVMIIWTVFAAFMVSVGCSPPSIAPTTKDQICPSIYSRYQIVVITDVITDVILILAPAYLVWQLQMSQKLKFQVIAVFTTRVPLIPLSILGLIRFKQSLYSNNPGVDRTPVILFQQTEICYSLMAATIPSLKAFIRSFDTGSGVKVGTTNAYGSSGGYGGGQSYQMKSLSGKNSATRSHSDEAGDVIVSNKPFDKEHDKKRGNSTTQITSSSYPARKSREEDASGGMGYKAHN</sequence>
<keyword evidence="5" id="KW-1185">Reference proteome</keyword>
<evidence type="ECO:0000313" key="5">
    <source>
        <dbReference type="Proteomes" id="UP000799779"/>
    </source>
</evidence>
<dbReference type="PANTHER" id="PTHR39614:SF2">
    <property type="entry name" value="INTEGRAL MEMBRANE PROTEIN"/>
    <property type="match status" value="1"/>
</dbReference>
<evidence type="ECO:0000256" key="1">
    <source>
        <dbReference type="SAM" id="MobiDB-lite"/>
    </source>
</evidence>
<feature type="transmembrane region" description="Helical" evidence="2">
    <location>
        <begin position="130"/>
        <end position="154"/>
    </location>
</feature>
<keyword evidence="2" id="KW-0812">Transmembrane</keyword>
<feature type="transmembrane region" description="Helical" evidence="2">
    <location>
        <begin position="212"/>
        <end position="231"/>
    </location>
</feature>
<dbReference type="EMBL" id="ML977566">
    <property type="protein sequence ID" value="KAF2004742.1"/>
    <property type="molecule type" value="Genomic_DNA"/>
</dbReference>
<keyword evidence="2" id="KW-1133">Transmembrane helix</keyword>
<protein>
    <recommendedName>
        <fullName evidence="3">Rhodopsin domain-containing protein</fullName>
    </recommendedName>
</protein>
<name>A0A6A5WSS0_9PLEO</name>
<feature type="domain" description="Rhodopsin" evidence="3">
    <location>
        <begin position="39"/>
        <end position="274"/>
    </location>
</feature>
<dbReference type="InterPro" id="IPR049326">
    <property type="entry name" value="Rhodopsin_dom_fungi"/>
</dbReference>
<feature type="transmembrane region" description="Helical" evidence="2">
    <location>
        <begin position="22"/>
        <end position="44"/>
    </location>
</feature>
<gene>
    <name evidence="4" type="ORF">P154DRAFT_551938</name>
</gene>
<proteinExistence type="predicted"/>
<feature type="transmembrane region" description="Helical" evidence="2">
    <location>
        <begin position="174"/>
        <end position="200"/>
    </location>
</feature>
<organism evidence="4 5">
    <name type="scientific">Amniculicola lignicola CBS 123094</name>
    <dbReference type="NCBI Taxonomy" id="1392246"/>
    <lineage>
        <taxon>Eukaryota</taxon>
        <taxon>Fungi</taxon>
        <taxon>Dikarya</taxon>
        <taxon>Ascomycota</taxon>
        <taxon>Pezizomycotina</taxon>
        <taxon>Dothideomycetes</taxon>
        <taxon>Pleosporomycetidae</taxon>
        <taxon>Pleosporales</taxon>
        <taxon>Amniculicolaceae</taxon>
        <taxon>Amniculicola</taxon>
    </lineage>
</organism>
<reference evidence="4" key="1">
    <citation type="journal article" date="2020" name="Stud. Mycol.">
        <title>101 Dothideomycetes genomes: a test case for predicting lifestyles and emergence of pathogens.</title>
        <authorList>
            <person name="Haridas S."/>
            <person name="Albert R."/>
            <person name="Binder M."/>
            <person name="Bloem J."/>
            <person name="Labutti K."/>
            <person name="Salamov A."/>
            <person name="Andreopoulos B."/>
            <person name="Baker S."/>
            <person name="Barry K."/>
            <person name="Bills G."/>
            <person name="Bluhm B."/>
            <person name="Cannon C."/>
            <person name="Castanera R."/>
            <person name="Culley D."/>
            <person name="Daum C."/>
            <person name="Ezra D."/>
            <person name="Gonzalez J."/>
            <person name="Henrissat B."/>
            <person name="Kuo A."/>
            <person name="Liang C."/>
            <person name="Lipzen A."/>
            <person name="Lutzoni F."/>
            <person name="Magnuson J."/>
            <person name="Mondo S."/>
            <person name="Nolan M."/>
            <person name="Ohm R."/>
            <person name="Pangilinan J."/>
            <person name="Park H.-J."/>
            <person name="Ramirez L."/>
            <person name="Alfaro M."/>
            <person name="Sun H."/>
            <person name="Tritt A."/>
            <person name="Yoshinaga Y."/>
            <person name="Zwiers L.-H."/>
            <person name="Turgeon B."/>
            <person name="Goodwin S."/>
            <person name="Spatafora J."/>
            <person name="Crous P."/>
            <person name="Grigoriev I."/>
        </authorList>
    </citation>
    <scope>NUCLEOTIDE SEQUENCE</scope>
    <source>
        <strain evidence="4">CBS 123094</strain>
    </source>
</reference>
<evidence type="ECO:0000259" key="3">
    <source>
        <dbReference type="Pfam" id="PF20684"/>
    </source>
</evidence>
<feature type="compositionally biased region" description="Polar residues" evidence="1">
    <location>
        <begin position="304"/>
        <end position="315"/>
    </location>
</feature>
<feature type="compositionally biased region" description="Basic and acidic residues" evidence="1">
    <location>
        <begin position="330"/>
        <end position="339"/>
    </location>
</feature>
<evidence type="ECO:0000256" key="2">
    <source>
        <dbReference type="SAM" id="Phobius"/>
    </source>
</evidence>
<evidence type="ECO:0000313" key="4">
    <source>
        <dbReference type="EMBL" id="KAF2004742.1"/>
    </source>
</evidence>
<dbReference type="OrthoDB" id="3897607at2759"/>
<feature type="compositionally biased region" description="Polar residues" evidence="1">
    <location>
        <begin position="341"/>
        <end position="351"/>
    </location>
</feature>
<feature type="transmembrane region" description="Helical" evidence="2">
    <location>
        <begin position="56"/>
        <end position="78"/>
    </location>
</feature>
<accession>A0A6A5WSS0</accession>
<dbReference type="PANTHER" id="PTHR39614">
    <property type="entry name" value="INTEGRAL MEMBRANE PROTEIN"/>
    <property type="match status" value="1"/>
</dbReference>
<feature type="region of interest" description="Disordered" evidence="1">
    <location>
        <begin position="304"/>
        <end position="371"/>
    </location>
</feature>
<keyword evidence="2" id="KW-0472">Membrane</keyword>
<dbReference type="AlphaFoldDB" id="A0A6A5WSS0"/>
<dbReference type="Pfam" id="PF20684">
    <property type="entry name" value="Fung_rhodopsin"/>
    <property type="match status" value="1"/>
</dbReference>
<dbReference type="Proteomes" id="UP000799779">
    <property type="component" value="Unassembled WGS sequence"/>
</dbReference>